<evidence type="ECO:0000313" key="5">
    <source>
        <dbReference type="Proteomes" id="UP000240624"/>
    </source>
</evidence>
<keyword evidence="1" id="KW-0175">Coiled coil</keyword>
<sequence>MADKQHTAQRMQWSIEVAALHEKIAERDRMVSELETEIEQQADELDRLEKQVDEWQHLASFEKIHALAQNIAQEMLNSGTVNKLTRSLVTYPSTNPPEQA</sequence>
<evidence type="ECO:0000256" key="1">
    <source>
        <dbReference type="SAM" id="Coils"/>
    </source>
</evidence>
<dbReference type="EMBL" id="FWFY01000004">
    <property type="protein sequence ID" value="SLN44024.1"/>
    <property type="molecule type" value="Genomic_DNA"/>
</dbReference>
<dbReference type="Proteomes" id="UP000240624">
    <property type="component" value="Unassembled WGS sequence"/>
</dbReference>
<protein>
    <submittedName>
        <fullName evidence="3">Uncharacterized protein</fullName>
    </submittedName>
</protein>
<keyword evidence="5" id="KW-1185">Reference proteome</keyword>
<dbReference type="AlphaFoldDB" id="A0A1X6ZAV6"/>
<evidence type="ECO:0000313" key="4">
    <source>
        <dbReference type="Proteomes" id="UP000193495"/>
    </source>
</evidence>
<evidence type="ECO:0000313" key="3">
    <source>
        <dbReference type="EMBL" id="SLN44024.1"/>
    </source>
</evidence>
<feature type="coiled-coil region" evidence="1">
    <location>
        <begin position="24"/>
        <end position="58"/>
    </location>
</feature>
<accession>A0A1X6ZAV6</accession>
<gene>
    <name evidence="2" type="ORF">CLV79_1043</name>
    <name evidence="3" type="ORF">LOS8367_01948</name>
</gene>
<proteinExistence type="predicted"/>
<evidence type="ECO:0000313" key="2">
    <source>
        <dbReference type="EMBL" id="PSK86574.1"/>
    </source>
</evidence>
<reference evidence="2 5" key="2">
    <citation type="submission" date="2018-03" db="EMBL/GenBank/DDBJ databases">
        <title>Genomic Encyclopedia of Archaeal and Bacterial Type Strains, Phase II (KMG-II): from individual species to whole genera.</title>
        <authorList>
            <person name="Goeker M."/>
        </authorList>
    </citation>
    <scope>NUCLEOTIDE SEQUENCE [LARGE SCALE GENOMIC DNA]</scope>
    <source>
        <strain evidence="2 5">DSM 29956</strain>
    </source>
</reference>
<reference evidence="3 4" key="1">
    <citation type="submission" date="2017-03" db="EMBL/GenBank/DDBJ databases">
        <authorList>
            <person name="Afonso C.L."/>
            <person name="Miller P.J."/>
            <person name="Scott M.A."/>
            <person name="Spackman E."/>
            <person name="Goraichik I."/>
            <person name="Dimitrov K.M."/>
            <person name="Suarez D.L."/>
            <person name="Swayne D.E."/>
        </authorList>
    </citation>
    <scope>NUCLEOTIDE SEQUENCE [LARGE SCALE GENOMIC DNA]</scope>
    <source>
        <strain evidence="3 4">CECT 8367</strain>
    </source>
</reference>
<dbReference type="EMBL" id="PYGB01000004">
    <property type="protein sequence ID" value="PSK86574.1"/>
    <property type="molecule type" value="Genomic_DNA"/>
</dbReference>
<name>A0A1X6ZAV6_9RHOB</name>
<dbReference type="Proteomes" id="UP000193495">
    <property type="component" value="Unassembled WGS sequence"/>
</dbReference>
<organism evidence="3 4">
    <name type="scientific">Limimaricola soesokkakensis</name>
    <dbReference type="NCBI Taxonomy" id="1343159"/>
    <lineage>
        <taxon>Bacteria</taxon>
        <taxon>Pseudomonadati</taxon>
        <taxon>Pseudomonadota</taxon>
        <taxon>Alphaproteobacteria</taxon>
        <taxon>Rhodobacterales</taxon>
        <taxon>Paracoccaceae</taxon>
        <taxon>Limimaricola</taxon>
    </lineage>
</organism>